<dbReference type="Proteomes" id="UP000319160">
    <property type="component" value="Unassembled WGS sequence"/>
</dbReference>
<comment type="caution">
    <text evidence="2">The sequence shown here is derived from an EMBL/GenBank/DDBJ whole genome shotgun (WGS) entry which is preliminary data.</text>
</comment>
<reference evidence="3" key="1">
    <citation type="submission" date="2019-06" db="EMBL/GenBank/DDBJ databases">
        <title>Draft genome sequence of the griseofulvin-producing fungus Xylaria cubensis strain G536.</title>
        <authorList>
            <person name="Mead M.E."/>
            <person name="Raja H.A."/>
            <person name="Steenwyk J.L."/>
            <person name="Knowles S.L."/>
            <person name="Oberlies N.H."/>
            <person name="Rokas A."/>
        </authorList>
    </citation>
    <scope>NUCLEOTIDE SEQUENCE [LARGE SCALE GENOMIC DNA]</scope>
    <source>
        <strain evidence="3">G536</strain>
    </source>
</reference>
<dbReference type="AlphaFoldDB" id="A0A553HQ41"/>
<feature type="region of interest" description="Disordered" evidence="1">
    <location>
        <begin position="181"/>
        <end position="226"/>
    </location>
</feature>
<evidence type="ECO:0000313" key="3">
    <source>
        <dbReference type="Proteomes" id="UP000319160"/>
    </source>
</evidence>
<organism evidence="2 3">
    <name type="scientific">Xylaria flabelliformis</name>
    <dbReference type="NCBI Taxonomy" id="2512241"/>
    <lineage>
        <taxon>Eukaryota</taxon>
        <taxon>Fungi</taxon>
        <taxon>Dikarya</taxon>
        <taxon>Ascomycota</taxon>
        <taxon>Pezizomycotina</taxon>
        <taxon>Sordariomycetes</taxon>
        <taxon>Xylariomycetidae</taxon>
        <taxon>Xylariales</taxon>
        <taxon>Xylariaceae</taxon>
        <taxon>Xylaria</taxon>
    </lineage>
</organism>
<dbReference type="OrthoDB" id="5244622at2759"/>
<sequence length="568" mass="63825">MSSALALLTIHKSRYYPMGFKKSSCLTSFAAIRQAAIERLDHLVSAAWCAISKEPQEQDDAARVRQDIEILKATNELDLAVLLNISHSCKLCNHDARLGGTERTSATDFAESLIKDTRESLNHMMDFATRINNRNAQIQKLEQHLKTVGTILKSMNVVLPGNGMTYSYKIDPDKGINLVIQGPDNSDTQTQTVPSPTDLLDSDTPQSSDTPVLKATRTRPPTPIPELVPALVSTTIPTTTTTTTTDHTETENKAVITTTKKDKLKIPSLQIWDTPEEHDAARRQHQSKGRVHFSPEFNPCPLIFSEGIYQPRGPFDDDADPETESRMVIFSELHPETTYRELLDKVRGGPIIHVARANSTTMVVSFLHCRDAHAYANYVNDPSRRRLKIRDVSPRVTLVETPSYPLCISVKMAVHQGVTRCLEIPSEKRCSSAEVKSLLEARGPWAFTETPDIEDIVVRIEDIVDDNYNNDDIDDYQYDGDMDDMFEEMMAETSAPIDQKEMQRGMEPDRISRPLPPFPALDNVLRLSFRNIMQAEKAYGLIKRNFHGCGVSYIRDRCAGPLKELDIE</sequence>
<evidence type="ECO:0000313" key="2">
    <source>
        <dbReference type="EMBL" id="TRX90071.1"/>
    </source>
</evidence>
<accession>A0A553HQ41</accession>
<feature type="compositionally biased region" description="Polar residues" evidence="1">
    <location>
        <begin position="183"/>
        <end position="195"/>
    </location>
</feature>
<keyword evidence="3" id="KW-1185">Reference proteome</keyword>
<name>A0A553HQ41_9PEZI</name>
<dbReference type="EMBL" id="VFLP01000059">
    <property type="protein sequence ID" value="TRX90071.1"/>
    <property type="molecule type" value="Genomic_DNA"/>
</dbReference>
<evidence type="ECO:0000256" key="1">
    <source>
        <dbReference type="SAM" id="MobiDB-lite"/>
    </source>
</evidence>
<protein>
    <submittedName>
        <fullName evidence="2">Uncharacterized protein</fullName>
    </submittedName>
</protein>
<proteinExistence type="predicted"/>
<gene>
    <name evidence="2" type="ORF">FHL15_008990</name>
</gene>